<proteinExistence type="predicted"/>
<evidence type="ECO:0000313" key="2">
    <source>
        <dbReference type="EMBL" id="MEE7492696.1"/>
    </source>
</evidence>
<name>A0ABU7TSG3_9HYPH</name>
<keyword evidence="3" id="KW-1185">Reference proteome</keyword>
<gene>
    <name evidence="2" type="ORF">MOTC310_20325</name>
</gene>
<evidence type="ECO:0000313" key="3">
    <source>
        <dbReference type="Proteomes" id="UP001355206"/>
    </source>
</evidence>
<organism evidence="2 3">
    <name type="scientific">Methylobacterium oryzae</name>
    <dbReference type="NCBI Taxonomy" id="334852"/>
    <lineage>
        <taxon>Bacteria</taxon>
        <taxon>Pseudomonadati</taxon>
        <taxon>Pseudomonadota</taxon>
        <taxon>Alphaproteobacteria</taxon>
        <taxon>Hyphomicrobiales</taxon>
        <taxon>Methylobacteriaceae</taxon>
        <taxon>Methylobacterium</taxon>
    </lineage>
</organism>
<evidence type="ECO:0000256" key="1">
    <source>
        <dbReference type="SAM" id="MobiDB-lite"/>
    </source>
</evidence>
<dbReference type="EMBL" id="MLCA01000010">
    <property type="protein sequence ID" value="MEE7492696.1"/>
    <property type="molecule type" value="Genomic_DNA"/>
</dbReference>
<sequence length="61" mass="6543">MPERIGPAGFIFGASRKAWMDRAARRALRRAARGVTGHPDGAAAARLHPRHDRCRGPGPSA</sequence>
<feature type="region of interest" description="Disordered" evidence="1">
    <location>
        <begin position="31"/>
        <end position="61"/>
    </location>
</feature>
<dbReference type="Proteomes" id="UP001355206">
    <property type="component" value="Unassembled WGS sequence"/>
</dbReference>
<comment type="caution">
    <text evidence="2">The sequence shown here is derived from an EMBL/GenBank/DDBJ whole genome shotgun (WGS) entry which is preliminary data.</text>
</comment>
<accession>A0ABU7TSG3</accession>
<reference evidence="2 3" key="1">
    <citation type="journal article" date="2012" name="Genet. Mol. Biol.">
        <title>Analysis of 16S rRNA and mxaF genes revealing insights into Methylobacterium niche-specific plant association.</title>
        <authorList>
            <person name="Dourado M.N."/>
            <person name="Andreote F.D."/>
            <person name="Dini-Andreote F."/>
            <person name="Conti R."/>
            <person name="Araujo J.M."/>
            <person name="Araujo W.L."/>
        </authorList>
    </citation>
    <scope>NUCLEOTIDE SEQUENCE [LARGE SCALE GENOMIC DNA]</scope>
    <source>
        <strain evidence="2 3">TC3-10</strain>
    </source>
</reference>
<protein>
    <submittedName>
        <fullName evidence="2">Uncharacterized protein</fullName>
    </submittedName>
</protein>